<evidence type="ECO:0008006" key="4">
    <source>
        <dbReference type="Google" id="ProtNLM"/>
    </source>
</evidence>
<dbReference type="SUPFAM" id="SSF51735">
    <property type="entry name" value="NAD(P)-binding Rossmann-fold domains"/>
    <property type="match status" value="1"/>
</dbReference>
<dbReference type="InterPro" id="IPR036291">
    <property type="entry name" value="NAD(P)-bd_dom_sf"/>
</dbReference>
<dbReference type="InterPro" id="IPR001509">
    <property type="entry name" value="Epimerase_deHydtase"/>
</dbReference>
<comment type="caution">
    <text evidence="3">The sequence shown here is derived from an EMBL/GenBank/DDBJ whole genome shotgun (WGS) entry which is preliminary data.</text>
</comment>
<evidence type="ECO:0000259" key="1">
    <source>
        <dbReference type="Pfam" id="PF01370"/>
    </source>
</evidence>
<proteinExistence type="predicted"/>
<dbReference type="AlphaFoldDB" id="A0A0F9KMD9"/>
<dbReference type="Pfam" id="PF08338">
    <property type="entry name" value="DUF1731"/>
    <property type="match status" value="1"/>
</dbReference>
<evidence type="ECO:0000313" key="3">
    <source>
        <dbReference type="EMBL" id="KKM83123.1"/>
    </source>
</evidence>
<organism evidence="3">
    <name type="scientific">marine sediment metagenome</name>
    <dbReference type="NCBI Taxonomy" id="412755"/>
    <lineage>
        <taxon>unclassified sequences</taxon>
        <taxon>metagenomes</taxon>
        <taxon>ecological metagenomes</taxon>
    </lineage>
</organism>
<dbReference type="PANTHER" id="PTHR11092">
    <property type="entry name" value="SUGAR NUCLEOTIDE EPIMERASE RELATED"/>
    <property type="match status" value="1"/>
</dbReference>
<dbReference type="NCBIfam" id="TIGR01777">
    <property type="entry name" value="yfcH"/>
    <property type="match status" value="1"/>
</dbReference>
<sequence>MIVVVTGTSGLIGSSLVSFLSRKDITVRKVFHENPTDNEISWKPEYGGWDSAFTDGIDGFVHLAGENIATGKWTKEKKEKIRSSRIEGTKRLCEHVLKLQPPPSVFVCASAVGFYGDRDAEILNEDSSRGNGFLSDVCIDWEAATKEVSKAGIRVVNLRFGMVLSNAGGGLAKMLTPFKMGMGGKISSGKQYMSWVAIDDVTGAIHHALITDSLHGPVNVTSPNPVTNREFTKTLGRVLKRPTIMPMPAFGARLAFGEMANDLLLASTRVEPKKLLDVGYHFQYPELEDALKHILIAA</sequence>
<feature type="domain" description="DUF1731" evidence="2">
    <location>
        <begin position="247"/>
        <end position="294"/>
    </location>
</feature>
<dbReference type="CDD" id="cd05242">
    <property type="entry name" value="SDR_a8"/>
    <property type="match status" value="1"/>
</dbReference>
<protein>
    <recommendedName>
        <fullName evidence="4">DUF1731 domain-containing protein</fullName>
    </recommendedName>
</protein>
<reference evidence="3" key="1">
    <citation type="journal article" date="2015" name="Nature">
        <title>Complex archaea that bridge the gap between prokaryotes and eukaryotes.</title>
        <authorList>
            <person name="Spang A."/>
            <person name="Saw J.H."/>
            <person name="Jorgensen S.L."/>
            <person name="Zaremba-Niedzwiedzka K."/>
            <person name="Martijn J."/>
            <person name="Lind A.E."/>
            <person name="van Eijk R."/>
            <person name="Schleper C."/>
            <person name="Guy L."/>
            <person name="Ettema T.J."/>
        </authorList>
    </citation>
    <scope>NUCLEOTIDE SEQUENCE</scope>
</reference>
<feature type="domain" description="NAD-dependent epimerase/dehydratase" evidence="1">
    <location>
        <begin position="3"/>
        <end position="211"/>
    </location>
</feature>
<dbReference type="PANTHER" id="PTHR11092:SF0">
    <property type="entry name" value="EPIMERASE FAMILY PROTEIN SDR39U1"/>
    <property type="match status" value="1"/>
</dbReference>
<dbReference type="InterPro" id="IPR010099">
    <property type="entry name" value="SDR39U1"/>
</dbReference>
<name>A0A0F9KMD9_9ZZZZ</name>
<dbReference type="Gene3D" id="3.40.50.720">
    <property type="entry name" value="NAD(P)-binding Rossmann-like Domain"/>
    <property type="match status" value="1"/>
</dbReference>
<accession>A0A0F9KMD9</accession>
<dbReference type="InterPro" id="IPR013549">
    <property type="entry name" value="DUF1731"/>
</dbReference>
<gene>
    <name evidence="3" type="ORF">LCGC14_1312570</name>
</gene>
<dbReference type="EMBL" id="LAZR01007760">
    <property type="protein sequence ID" value="KKM83123.1"/>
    <property type="molecule type" value="Genomic_DNA"/>
</dbReference>
<dbReference type="Pfam" id="PF01370">
    <property type="entry name" value="Epimerase"/>
    <property type="match status" value="1"/>
</dbReference>
<evidence type="ECO:0000259" key="2">
    <source>
        <dbReference type="Pfam" id="PF08338"/>
    </source>
</evidence>